<sequence length="294" mass="33749">MDAQLIQHSFRQHKHWLAVIEAIKNIQTLSYEVRNHRGATTAQLVGDDFLNSIAFRQQQSADKMLATIERFSNSFPDILQRKEYACISQSWRAIQQQWHNLGPLACFDLHSKLLDYLNKLSWLIAIRTDGDILDNKGGDKSRLSHFIFSHLIQLIESTARLRGIACFHCSKGELNAEDRQELGRLLNTLFQQWSDLQREHKNMPLYSQQLVEDSINCRDMQSLLCDFFDVINPIQNTQEELPVSADIFLSAGPFLAALKHQYNILVDQLAGCMPSNLNHWVNGSSMIKQQGLEL</sequence>
<dbReference type="EMBL" id="CAKLPX010000001">
    <property type="protein sequence ID" value="CAH0991584.1"/>
    <property type="molecule type" value="Genomic_DNA"/>
</dbReference>
<comment type="caution">
    <text evidence="1">The sequence shown here is derived from an EMBL/GenBank/DDBJ whole genome shotgun (WGS) entry which is preliminary data.</text>
</comment>
<evidence type="ECO:0000313" key="2">
    <source>
        <dbReference type="Proteomes" id="UP000838100"/>
    </source>
</evidence>
<gene>
    <name evidence="1" type="ORF">SIN8267_01693</name>
</gene>
<reference evidence="1" key="1">
    <citation type="submission" date="2021-12" db="EMBL/GenBank/DDBJ databases">
        <authorList>
            <person name="Rodrigo-Torres L."/>
            <person name="Arahal R. D."/>
            <person name="Lucena T."/>
        </authorList>
    </citation>
    <scope>NUCLEOTIDE SEQUENCE</scope>
    <source>
        <strain evidence="1">CECT 8267</strain>
    </source>
</reference>
<evidence type="ECO:0000313" key="1">
    <source>
        <dbReference type="EMBL" id="CAH0991584.1"/>
    </source>
</evidence>
<protein>
    <submittedName>
        <fullName evidence="1">Uncharacterized protein</fullName>
    </submittedName>
</protein>
<name>A0ABN8EK66_9GAMM</name>
<organism evidence="1 2">
    <name type="scientific">Sinobacterium norvegicum</name>
    <dbReference type="NCBI Taxonomy" id="1641715"/>
    <lineage>
        <taxon>Bacteria</taxon>
        <taxon>Pseudomonadati</taxon>
        <taxon>Pseudomonadota</taxon>
        <taxon>Gammaproteobacteria</taxon>
        <taxon>Cellvibrionales</taxon>
        <taxon>Spongiibacteraceae</taxon>
        <taxon>Sinobacterium</taxon>
    </lineage>
</organism>
<proteinExistence type="predicted"/>
<dbReference type="Proteomes" id="UP000838100">
    <property type="component" value="Unassembled WGS sequence"/>
</dbReference>
<keyword evidence="2" id="KW-1185">Reference proteome</keyword>
<accession>A0ABN8EK66</accession>
<dbReference type="RefSeq" id="WP_237444229.1">
    <property type="nucleotide sequence ID" value="NZ_CAKLPX010000001.1"/>
</dbReference>